<dbReference type="Pfam" id="PF02706">
    <property type="entry name" value="Wzz"/>
    <property type="match status" value="1"/>
</dbReference>
<evidence type="ECO:0000259" key="8">
    <source>
        <dbReference type="Pfam" id="PF02706"/>
    </source>
</evidence>
<evidence type="ECO:0000256" key="4">
    <source>
        <dbReference type="ARBA" id="ARBA00022989"/>
    </source>
</evidence>
<dbReference type="GO" id="GO:0005886">
    <property type="term" value="C:plasma membrane"/>
    <property type="evidence" value="ECO:0007669"/>
    <property type="project" value="UniProtKB-SubCell"/>
</dbReference>
<dbReference type="KEGG" id="alam:RT761_00492"/>
<feature type="transmembrane region" description="Helical" evidence="7">
    <location>
        <begin position="20"/>
        <end position="38"/>
    </location>
</feature>
<evidence type="ECO:0000313" key="10">
    <source>
        <dbReference type="Proteomes" id="UP000594463"/>
    </source>
</evidence>
<dbReference type="PANTHER" id="PTHR32309">
    <property type="entry name" value="TYROSINE-PROTEIN KINASE"/>
    <property type="match status" value="1"/>
</dbReference>
<evidence type="ECO:0000256" key="6">
    <source>
        <dbReference type="SAM" id="Coils"/>
    </source>
</evidence>
<protein>
    <recommendedName>
        <fullName evidence="8">Polysaccharide chain length determinant N-terminal domain-containing protein</fullName>
    </recommendedName>
</protein>
<proteinExistence type="predicted"/>
<comment type="subcellular location">
    <subcellularLocation>
        <location evidence="1">Cell membrane</location>
        <topology evidence="1">Multi-pass membrane protein</topology>
    </subcellularLocation>
</comment>
<dbReference type="InterPro" id="IPR050445">
    <property type="entry name" value="Bact_polysacc_biosynth/exp"/>
</dbReference>
<dbReference type="EMBL" id="CP065383">
    <property type="protein sequence ID" value="QPM67291.1"/>
    <property type="molecule type" value="Genomic_DNA"/>
</dbReference>
<evidence type="ECO:0000313" key="9">
    <source>
        <dbReference type="EMBL" id="QPM67291.1"/>
    </source>
</evidence>
<evidence type="ECO:0000256" key="1">
    <source>
        <dbReference type="ARBA" id="ARBA00004651"/>
    </source>
</evidence>
<keyword evidence="10" id="KW-1185">Reference proteome</keyword>
<keyword evidence="2" id="KW-1003">Cell membrane</keyword>
<dbReference type="RefSeq" id="WP_218112502.1">
    <property type="nucleotide sequence ID" value="NZ_CP065383.1"/>
</dbReference>
<feature type="transmembrane region" description="Helical" evidence="7">
    <location>
        <begin position="396"/>
        <end position="419"/>
    </location>
</feature>
<evidence type="ECO:0000256" key="2">
    <source>
        <dbReference type="ARBA" id="ARBA00022475"/>
    </source>
</evidence>
<reference evidence="9 10" key="1">
    <citation type="journal article" date="2021" name="Nat. Commun.">
        <title>Isolation of a member of the candidate phylum Atribacteria reveals a unique cell membrane structure.</title>
        <authorList>
            <person name="Taiki K."/>
            <person name="Nobu M.K."/>
            <person name="Kusada H."/>
            <person name="Meng X.-Y."/>
            <person name="Hosoki N."/>
            <person name="Uematsu K."/>
            <person name="Yoshioka H."/>
            <person name="Kamagata Y."/>
            <person name="Tamaki H."/>
        </authorList>
    </citation>
    <scope>NUCLEOTIDE SEQUENCE [LARGE SCALE GENOMIC DNA]</scope>
    <source>
        <strain evidence="9 10">RT761</strain>
    </source>
</reference>
<feature type="domain" description="Polysaccharide chain length determinant N-terminal" evidence="8">
    <location>
        <begin position="3"/>
        <end position="104"/>
    </location>
</feature>
<accession>A0A7T1F2G9</accession>
<dbReference type="PANTHER" id="PTHR32309:SF13">
    <property type="entry name" value="FERRIC ENTEROBACTIN TRANSPORT PROTEIN FEPE"/>
    <property type="match status" value="1"/>
</dbReference>
<keyword evidence="6" id="KW-0175">Coiled coil</keyword>
<gene>
    <name evidence="9" type="ORF">RT761_00492</name>
</gene>
<evidence type="ECO:0000256" key="3">
    <source>
        <dbReference type="ARBA" id="ARBA00022692"/>
    </source>
</evidence>
<dbReference type="Proteomes" id="UP000594463">
    <property type="component" value="Chromosome"/>
</dbReference>
<keyword evidence="3 7" id="KW-0812">Transmembrane</keyword>
<dbReference type="GO" id="GO:0004713">
    <property type="term" value="F:protein tyrosine kinase activity"/>
    <property type="evidence" value="ECO:0007669"/>
    <property type="project" value="TreeGrafter"/>
</dbReference>
<sequence>MEEEVSLYDLFEVLSRRKKLMWGIFLLVFALGILYAGYMRYSSKDYEAVATIMVNPFSLTGIVQSNDSYENLLNATLPYPQFTNETYITIATSFMIIEKLIENLEPSENYTVQSLSKKLKAEYSEKTYLMRLTVKDKDPERAAEIANNWAIVFTEALNESIQDQFNKIIELVTIRVDADRKDLDWISQEIELIKEKNMDRIVIQKEMDKLTEQYLDYQKTLVDLDFIAKAQEVEIQKTKESLEKESQFIEIKKSIINEPIIMEYLLSAEKPIEPMSFSIISQELNQNYIELSKKLADLDICLAGDLKRKETLQESGIIDNLHKKILEKQTQLLKLEKELGTLEKQYEVYFNNYQTSFRKLNEIKTLISAWTGDTNVTLLSQAIPPSEPTAGTSAKLILAVAAVAGLFLAIFMAFFVEFLDKMKQYKKV</sequence>
<dbReference type="InterPro" id="IPR003856">
    <property type="entry name" value="LPS_length_determ_N"/>
</dbReference>
<name>A0A7T1F2G9_ATRLM</name>
<organism evidence="9 10">
    <name type="scientific">Atribacter laminatus</name>
    <dbReference type="NCBI Taxonomy" id="2847778"/>
    <lineage>
        <taxon>Bacteria</taxon>
        <taxon>Pseudomonadati</taxon>
        <taxon>Atribacterota</taxon>
        <taxon>Atribacteria</taxon>
        <taxon>Atribacterales</taxon>
        <taxon>Atribacteraceae</taxon>
        <taxon>Atribacter</taxon>
    </lineage>
</organism>
<evidence type="ECO:0000256" key="5">
    <source>
        <dbReference type="ARBA" id="ARBA00023136"/>
    </source>
</evidence>
<dbReference type="AlphaFoldDB" id="A0A7T1F2G9"/>
<evidence type="ECO:0000256" key="7">
    <source>
        <dbReference type="SAM" id="Phobius"/>
    </source>
</evidence>
<feature type="coiled-coil region" evidence="6">
    <location>
        <begin position="318"/>
        <end position="352"/>
    </location>
</feature>
<keyword evidence="4 7" id="KW-1133">Transmembrane helix</keyword>
<keyword evidence="5 7" id="KW-0472">Membrane</keyword>